<dbReference type="AlphaFoldDB" id="A0A922JZR8"/>
<dbReference type="PANTHER" id="PTHR36617:SF16">
    <property type="entry name" value="OS04G0516500 PROTEIN"/>
    <property type="match status" value="1"/>
</dbReference>
<evidence type="ECO:0000313" key="2">
    <source>
        <dbReference type="Proteomes" id="UP000811246"/>
    </source>
</evidence>
<organism evidence="1 2">
    <name type="scientific">Carya illinoinensis</name>
    <name type="common">Pecan</name>
    <dbReference type="NCBI Taxonomy" id="32201"/>
    <lineage>
        <taxon>Eukaryota</taxon>
        <taxon>Viridiplantae</taxon>
        <taxon>Streptophyta</taxon>
        <taxon>Embryophyta</taxon>
        <taxon>Tracheophyta</taxon>
        <taxon>Spermatophyta</taxon>
        <taxon>Magnoliopsida</taxon>
        <taxon>eudicotyledons</taxon>
        <taxon>Gunneridae</taxon>
        <taxon>Pentapetalae</taxon>
        <taxon>rosids</taxon>
        <taxon>fabids</taxon>
        <taxon>Fagales</taxon>
        <taxon>Juglandaceae</taxon>
        <taxon>Carya</taxon>
    </lineage>
</organism>
<name>A0A922JZR8_CARIL</name>
<reference evidence="1" key="1">
    <citation type="submission" date="2021-01" db="EMBL/GenBank/DDBJ databases">
        <authorList>
            <person name="Lovell J.T."/>
            <person name="Bentley N."/>
            <person name="Bhattarai G."/>
            <person name="Jenkins J.W."/>
            <person name="Sreedasyam A."/>
            <person name="Alarcon Y."/>
            <person name="Bock C."/>
            <person name="Boston L."/>
            <person name="Carlson J."/>
            <person name="Cervantes K."/>
            <person name="Clermont K."/>
            <person name="Krom N."/>
            <person name="Kubenka K."/>
            <person name="Mamidi S."/>
            <person name="Mattison C."/>
            <person name="Monteros M."/>
            <person name="Pisani C."/>
            <person name="Plott C."/>
            <person name="Rajasekar S."/>
            <person name="Rhein H.S."/>
            <person name="Rohla C."/>
            <person name="Song M."/>
            <person name="Hilaire R.S."/>
            <person name="Shu S."/>
            <person name="Wells L."/>
            <person name="Wang X."/>
            <person name="Webber J."/>
            <person name="Heerema R.J."/>
            <person name="Klein P."/>
            <person name="Conner P."/>
            <person name="Grauke L."/>
            <person name="Grimwood J."/>
            <person name="Schmutz J."/>
            <person name="Randall J.J."/>
        </authorList>
    </citation>
    <scope>NUCLEOTIDE SEQUENCE</scope>
    <source>
        <tissue evidence="1">Leaf</tissue>
    </source>
</reference>
<proteinExistence type="predicted"/>
<protein>
    <recommendedName>
        <fullName evidence="3">Reverse transcriptase zinc-binding domain-containing protein</fullName>
    </recommendedName>
</protein>
<dbReference type="PANTHER" id="PTHR36617">
    <property type="entry name" value="PROTEIN, PUTATIVE-RELATED"/>
    <property type="match status" value="1"/>
</dbReference>
<evidence type="ECO:0000313" key="1">
    <source>
        <dbReference type="EMBL" id="KAG6726140.1"/>
    </source>
</evidence>
<dbReference type="Proteomes" id="UP000811246">
    <property type="component" value="Chromosome 2"/>
</dbReference>
<comment type="caution">
    <text evidence="1">The sequence shown here is derived from an EMBL/GenBank/DDBJ whole genome shotgun (WGS) entry which is preliminary data.</text>
</comment>
<accession>A0A922JZR8</accession>
<gene>
    <name evidence="1" type="ORF">I3842_02G066200</name>
</gene>
<sequence>MACSLCKTDKVAVAHVTAKIHLVGWDNVCSSIQWGGLGVRNVRVFNKALLGKWLWRYHSEGEGLWREVIESMYGSLRGGWCSNEVRGAHGVGLWKNIRAGWDRFSQFFRITIGSGNNVLFWHDVWCGDMALKQVFPMLYKIACDKEAVVADLLIRFNGAVHWNVRFSRAAQDWELDMFSGFFLTLYMEYHLEMR</sequence>
<dbReference type="EMBL" id="CM031826">
    <property type="protein sequence ID" value="KAG6726140.1"/>
    <property type="molecule type" value="Genomic_DNA"/>
</dbReference>
<evidence type="ECO:0008006" key="3">
    <source>
        <dbReference type="Google" id="ProtNLM"/>
    </source>
</evidence>